<gene>
    <name evidence="1" type="ORF">Pro02_42880</name>
</gene>
<evidence type="ECO:0000313" key="2">
    <source>
        <dbReference type="Proteomes" id="UP000655044"/>
    </source>
</evidence>
<dbReference type="Proteomes" id="UP000655044">
    <property type="component" value="Unassembled WGS sequence"/>
</dbReference>
<protein>
    <submittedName>
        <fullName evidence="1">Uncharacterized protein</fullName>
    </submittedName>
</protein>
<dbReference type="AlphaFoldDB" id="A0A8J3WE14"/>
<keyword evidence="2" id="KW-1185">Reference proteome</keyword>
<reference evidence="1" key="1">
    <citation type="submission" date="2021-01" db="EMBL/GenBank/DDBJ databases">
        <title>Whole genome shotgun sequence of Planobispora rosea NBRC 15558.</title>
        <authorList>
            <person name="Komaki H."/>
            <person name="Tamura T."/>
        </authorList>
    </citation>
    <scope>NUCLEOTIDE SEQUENCE</scope>
    <source>
        <strain evidence="1">NBRC 15558</strain>
    </source>
</reference>
<evidence type="ECO:0000313" key="1">
    <source>
        <dbReference type="EMBL" id="GIH85880.1"/>
    </source>
</evidence>
<dbReference type="InterPro" id="IPR054206">
    <property type="entry name" value="DUF6912"/>
</dbReference>
<accession>A0A8J3WE14</accession>
<name>A0A8J3WE14_PLARO</name>
<sequence length="186" mass="19710">MLGAGPVPSSEKTQIEALMRVYLPCTLPALARVATAREFGPAPLTGYAVTPALTEWYASGDTEELEYVALTEAARASLRMLAADRADGVKVAARRVVVAADVPDEDVTAGVDLRERARVRLARAVPMGKLAAVHVDDPSAVEDVEAAIAALPAADKGDEDARFAVDGAEAHELMWYATQEIPDLID</sequence>
<dbReference type="EMBL" id="BOOI01000039">
    <property type="protein sequence ID" value="GIH85880.1"/>
    <property type="molecule type" value="Genomic_DNA"/>
</dbReference>
<proteinExistence type="predicted"/>
<dbReference type="Pfam" id="PF21853">
    <property type="entry name" value="DUF6912"/>
    <property type="match status" value="1"/>
</dbReference>
<organism evidence="1 2">
    <name type="scientific">Planobispora rosea</name>
    <dbReference type="NCBI Taxonomy" id="35762"/>
    <lineage>
        <taxon>Bacteria</taxon>
        <taxon>Bacillati</taxon>
        <taxon>Actinomycetota</taxon>
        <taxon>Actinomycetes</taxon>
        <taxon>Streptosporangiales</taxon>
        <taxon>Streptosporangiaceae</taxon>
        <taxon>Planobispora</taxon>
    </lineage>
</organism>
<comment type="caution">
    <text evidence="1">The sequence shown here is derived from an EMBL/GenBank/DDBJ whole genome shotgun (WGS) entry which is preliminary data.</text>
</comment>